<feature type="transmembrane region" description="Helical" evidence="1">
    <location>
        <begin position="253"/>
        <end position="272"/>
    </location>
</feature>
<evidence type="ECO:0000256" key="1">
    <source>
        <dbReference type="SAM" id="Phobius"/>
    </source>
</evidence>
<evidence type="ECO:0000313" key="2">
    <source>
        <dbReference type="EMBL" id="PRP66159.1"/>
    </source>
</evidence>
<dbReference type="Proteomes" id="UP000239532">
    <property type="component" value="Unassembled WGS sequence"/>
</dbReference>
<feature type="transmembrane region" description="Helical" evidence="1">
    <location>
        <begin position="164"/>
        <end position="181"/>
    </location>
</feature>
<accession>A0A2S9WRT2</accession>
<gene>
    <name evidence="2" type="ORF">BST86_03170</name>
</gene>
<feature type="transmembrane region" description="Helical" evidence="1">
    <location>
        <begin position="12"/>
        <end position="33"/>
    </location>
</feature>
<keyword evidence="1" id="KW-0472">Membrane</keyword>
<sequence>MMVAKHFLDFYVKSSLHVSLCYIAFYAVVSAHAGFTPGWIELTAIGTATLVGYNVAKYIHLLNEKFPYHYPIKLLTFLCSLVASITVIELGMRAFALFAFCTILTSLYSLPELLGKSFREIPILKLITIGASWSILAVLLPYAIQTDSIEELLNVINNEGIYGRLIQYSLFVIALCIPFEIRDLKYDPPKLRTLPQVVGTQNSEIIGLVLIAICALLEYLMASGFNVHGIITYIILAITALAIMGSDKIKSDYYASFFVEAIPALWLVLILLSSD</sequence>
<dbReference type="AlphaFoldDB" id="A0A2S9WRT2"/>
<keyword evidence="3" id="KW-1185">Reference proteome</keyword>
<feature type="transmembrane region" description="Helical" evidence="1">
    <location>
        <begin position="68"/>
        <end position="88"/>
    </location>
</feature>
<dbReference type="OrthoDB" id="1467772at2"/>
<evidence type="ECO:0000313" key="3">
    <source>
        <dbReference type="Proteomes" id="UP000239532"/>
    </source>
</evidence>
<proteinExistence type="predicted"/>
<feature type="transmembrane region" description="Helical" evidence="1">
    <location>
        <begin position="39"/>
        <end position="56"/>
    </location>
</feature>
<organism evidence="2 3">
    <name type="scientific">Nonlabens agnitus</name>
    <dbReference type="NCBI Taxonomy" id="870484"/>
    <lineage>
        <taxon>Bacteria</taxon>
        <taxon>Pseudomonadati</taxon>
        <taxon>Bacteroidota</taxon>
        <taxon>Flavobacteriia</taxon>
        <taxon>Flavobacteriales</taxon>
        <taxon>Flavobacteriaceae</taxon>
        <taxon>Nonlabens</taxon>
    </lineage>
</organism>
<name>A0A2S9WRT2_9FLAO</name>
<dbReference type="RefSeq" id="WP_105982000.1">
    <property type="nucleotide sequence ID" value="NZ_MQUC01000003.1"/>
</dbReference>
<reference evidence="2 3" key="1">
    <citation type="submission" date="2016-11" db="EMBL/GenBank/DDBJ databases">
        <title>Trade-off between light-utilization and light-protection in marine flavobacteria.</title>
        <authorList>
            <person name="Kumagai Y."/>
        </authorList>
    </citation>
    <scope>NUCLEOTIDE SEQUENCE [LARGE SCALE GENOMIC DNA]</scope>
    <source>
        <strain evidence="2 3">JCM 17109</strain>
    </source>
</reference>
<feature type="transmembrane region" description="Helical" evidence="1">
    <location>
        <begin position="123"/>
        <end position="144"/>
    </location>
</feature>
<feature type="transmembrane region" description="Helical" evidence="1">
    <location>
        <begin position="202"/>
        <end position="221"/>
    </location>
</feature>
<dbReference type="EMBL" id="MQUC01000003">
    <property type="protein sequence ID" value="PRP66159.1"/>
    <property type="molecule type" value="Genomic_DNA"/>
</dbReference>
<evidence type="ECO:0008006" key="4">
    <source>
        <dbReference type="Google" id="ProtNLM"/>
    </source>
</evidence>
<keyword evidence="1" id="KW-0812">Transmembrane</keyword>
<feature type="transmembrane region" description="Helical" evidence="1">
    <location>
        <begin position="227"/>
        <end position="246"/>
    </location>
</feature>
<feature type="transmembrane region" description="Helical" evidence="1">
    <location>
        <begin position="94"/>
        <end position="111"/>
    </location>
</feature>
<comment type="caution">
    <text evidence="2">The sequence shown here is derived from an EMBL/GenBank/DDBJ whole genome shotgun (WGS) entry which is preliminary data.</text>
</comment>
<protein>
    <recommendedName>
        <fullName evidence="4">Prenyltransferase</fullName>
    </recommendedName>
</protein>
<keyword evidence="1" id="KW-1133">Transmembrane helix</keyword>